<dbReference type="Proteomes" id="UP000261620">
    <property type="component" value="Unplaced"/>
</dbReference>
<dbReference type="Gene3D" id="4.10.400.20">
    <property type="match status" value="1"/>
</dbReference>
<organism evidence="2 3">
    <name type="scientific">Mola mola</name>
    <name type="common">Ocean sunfish</name>
    <name type="synonym">Tetraodon mola</name>
    <dbReference type="NCBI Taxonomy" id="94237"/>
    <lineage>
        <taxon>Eukaryota</taxon>
        <taxon>Metazoa</taxon>
        <taxon>Chordata</taxon>
        <taxon>Craniata</taxon>
        <taxon>Vertebrata</taxon>
        <taxon>Euteleostomi</taxon>
        <taxon>Actinopterygii</taxon>
        <taxon>Neopterygii</taxon>
        <taxon>Teleostei</taxon>
        <taxon>Neoteleostei</taxon>
        <taxon>Acanthomorphata</taxon>
        <taxon>Eupercaria</taxon>
        <taxon>Tetraodontiformes</taxon>
        <taxon>Molidae</taxon>
        <taxon>Mola</taxon>
    </lineage>
</organism>
<dbReference type="Pfam" id="PF12191">
    <property type="entry name" value="stn_TNFRSF12A"/>
    <property type="match status" value="1"/>
</dbReference>
<dbReference type="GO" id="GO:0043065">
    <property type="term" value="P:positive regulation of apoptotic process"/>
    <property type="evidence" value="ECO:0007669"/>
    <property type="project" value="InterPro"/>
</dbReference>
<feature type="chain" id="PRO_5018611886" description="TNFR-Cys domain-containing protein" evidence="1">
    <location>
        <begin position="28"/>
        <end position="112"/>
    </location>
</feature>
<evidence type="ECO:0000256" key="1">
    <source>
        <dbReference type="SAM" id="SignalP"/>
    </source>
</evidence>
<sequence length="112" mass="12756">HHDHEIRHNKRYIFLTILLALLRNFDSLFPHALLCAGQCSSSEFWNSDLDVCVPCASCKLYPKTPSCNTLSDPMGSLLKACHGLHSLVFLWKRDRTKEQLVQPQTEETSGPF</sequence>
<evidence type="ECO:0008006" key="4">
    <source>
        <dbReference type="Google" id="ProtNLM"/>
    </source>
</evidence>
<accession>A0A3Q4AFQ3</accession>
<reference evidence="2" key="2">
    <citation type="submission" date="2025-09" db="UniProtKB">
        <authorList>
            <consortium name="Ensembl"/>
        </authorList>
    </citation>
    <scope>IDENTIFICATION</scope>
</reference>
<evidence type="ECO:0000313" key="3">
    <source>
        <dbReference type="Proteomes" id="UP000261620"/>
    </source>
</evidence>
<protein>
    <recommendedName>
        <fullName evidence="4">TNFR-Cys domain-containing protein</fullName>
    </recommendedName>
</protein>
<keyword evidence="1" id="KW-0732">Signal</keyword>
<dbReference type="GO" id="GO:0005886">
    <property type="term" value="C:plasma membrane"/>
    <property type="evidence" value="ECO:0007669"/>
    <property type="project" value="InterPro"/>
</dbReference>
<name>A0A3Q4AFQ3_MOLML</name>
<feature type="signal peptide" evidence="1">
    <location>
        <begin position="1"/>
        <end position="27"/>
    </location>
</feature>
<dbReference type="Ensembl" id="ENSMMOT00000002906.1">
    <property type="protein sequence ID" value="ENSMMOP00000002860.1"/>
    <property type="gene ID" value="ENSMMOG00000002309.1"/>
</dbReference>
<proteinExistence type="predicted"/>
<keyword evidence="3" id="KW-1185">Reference proteome</keyword>
<reference evidence="2" key="1">
    <citation type="submission" date="2025-08" db="UniProtKB">
        <authorList>
            <consortium name="Ensembl"/>
        </authorList>
    </citation>
    <scope>IDENTIFICATION</scope>
</reference>
<dbReference type="InterPro" id="IPR022316">
    <property type="entry name" value="TNFR_12"/>
</dbReference>
<evidence type="ECO:0000313" key="2">
    <source>
        <dbReference type="Ensembl" id="ENSMMOP00000002860.1"/>
    </source>
</evidence>
<dbReference type="AlphaFoldDB" id="A0A3Q4AFQ3"/>